<dbReference type="RefSeq" id="WP_189037425.1">
    <property type="nucleotide sequence ID" value="NZ_BMMP01000008.1"/>
</dbReference>
<keyword evidence="4" id="KW-1185">Reference proteome</keyword>
<comment type="caution">
    <text evidence="3">The sequence shown here is derived from an EMBL/GenBank/DDBJ whole genome shotgun (WGS) entry which is preliminary data.</text>
</comment>
<dbReference type="InterPro" id="IPR036457">
    <property type="entry name" value="PPM-type-like_dom_sf"/>
</dbReference>
<dbReference type="InterPro" id="IPR001932">
    <property type="entry name" value="PPM-type_phosphatase-like_dom"/>
</dbReference>
<name>A0ABQ2MDF5_9ACTN</name>
<feature type="compositionally biased region" description="Basic and acidic residues" evidence="1">
    <location>
        <begin position="1"/>
        <end position="17"/>
    </location>
</feature>
<protein>
    <recommendedName>
        <fullName evidence="2">PPM-type phosphatase domain-containing protein</fullName>
    </recommendedName>
</protein>
<sequence>MRIDMTSEPGDPRRPNEDYASAALPSSGEGGALVVLDGVTPPQGDVGCLHGVPWYTSRLGGSLLELSTARRDLTLAECLESAISRTAAAHCVTCDLSHRRTPQSTVVAARWDEERVEHLVLSDSSLLLERPDGTVEALLDPRLGRLPASVTGLRERVRALPEGSPERDAARDEYVRAVEALRNSPGGEGFYTAAADPAAASLAVTGSAPRSEVTALLALTDGAARWSEVFGLGDWAQLLRFVRAEGTEALLRQVREAERNDPLGAAHPRGKAHDDASAVLAVFP</sequence>
<feature type="domain" description="PPM-type phosphatase" evidence="2">
    <location>
        <begin position="15"/>
        <end position="230"/>
    </location>
</feature>
<reference evidence="4" key="1">
    <citation type="journal article" date="2019" name="Int. J. Syst. Evol. Microbiol.">
        <title>The Global Catalogue of Microorganisms (GCM) 10K type strain sequencing project: providing services to taxonomists for standard genome sequencing and annotation.</title>
        <authorList>
            <consortium name="The Broad Institute Genomics Platform"/>
            <consortium name="The Broad Institute Genome Sequencing Center for Infectious Disease"/>
            <person name="Wu L."/>
            <person name="Ma J."/>
        </authorList>
    </citation>
    <scope>NUCLEOTIDE SEQUENCE [LARGE SCALE GENOMIC DNA]</scope>
    <source>
        <strain evidence="4">CGMCC 4.7178</strain>
    </source>
</reference>
<evidence type="ECO:0000313" key="4">
    <source>
        <dbReference type="Proteomes" id="UP000631535"/>
    </source>
</evidence>
<dbReference type="Proteomes" id="UP000631535">
    <property type="component" value="Unassembled WGS sequence"/>
</dbReference>
<feature type="region of interest" description="Disordered" evidence="1">
    <location>
        <begin position="1"/>
        <end position="24"/>
    </location>
</feature>
<evidence type="ECO:0000256" key="1">
    <source>
        <dbReference type="SAM" id="MobiDB-lite"/>
    </source>
</evidence>
<evidence type="ECO:0000259" key="2">
    <source>
        <dbReference type="Pfam" id="PF13672"/>
    </source>
</evidence>
<organism evidence="3 4">
    <name type="scientific">Streptomyces daqingensis</name>
    <dbReference type="NCBI Taxonomy" id="1472640"/>
    <lineage>
        <taxon>Bacteria</taxon>
        <taxon>Bacillati</taxon>
        <taxon>Actinomycetota</taxon>
        <taxon>Actinomycetes</taxon>
        <taxon>Kitasatosporales</taxon>
        <taxon>Streptomycetaceae</taxon>
        <taxon>Streptomyces</taxon>
    </lineage>
</organism>
<dbReference type="InterPro" id="IPR000992">
    <property type="entry name" value="SRP1_TIP1"/>
</dbReference>
<accession>A0ABQ2MDF5</accession>
<dbReference type="EMBL" id="BMMP01000008">
    <property type="protein sequence ID" value="GGO49697.1"/>
    <property type="molecule type" value="Genomic_DNA"/>
</dbReference>
<proteinExistence type="predicted"/>
<dbReference type="PROSITE" id="PS00724">
    <property type="entry name" value="SRP1_TIP1"/>
    <property type="match status" value="1"/>
</dbReference>
<dbReference type="Pfam" id="PF13672">
    <property type="entry name" value="PP2C_2"/>
    <property type="match status" value="1"/>
</dbReference>
<dbReference type="SUPFAM" id="SSF81606">
    <property type="entry name" value="PP2C-like"/>
    <property type="match status" value="1"/>
</dbReference>
<gene>
    <name evidence="3" type="ORF">GCM10012287_27650</name>
</gene>
<evidence type="ECO:0000313" key="3">
    <source>
        <dbReference type="EMBL" id="GGO49697.1"/>
    </source>
</evidence>